<evidence type="ECO:0000313" key="3">
    <source>
        <dbReference type="Proteomes" id="UP000312102"/>
    </source>
</evidence>
<keyword evidence="1" id="KW-0732">Signal</keyword>
<gene>
    <name evidence="2" type="ORF">FIT61_05570</name>
</gene>
<dbReference type="AlphaFoldDB" id="A0AAE6FTQ4"/>
<dbReference type="Pfam" id="PF11191">
    <property type="entry name" value="DUF2782"/>
    <property type="match status" value="1"/>
</dbReference>
<dbReference type="Proteomes" id="UP000312102">
    <property type="component" value="Chromosome"/>
</dbReference>
<dbReference type="Gene3D" id="2.20.130.30">
    <property type="entry name" value="Protein of unknown function DUF2782"/>
    <property type="match status" value="1"/>
</dbReference>
<name>A0AAE6FTQ4_9PROT</name>
<feature type="signal peptide" evidence="1">
    <location>
        <begin position="1"/>
        <end position="23"/>
    </location>
</feature>
<evidence type="ECO:0000313" key="2">
    <source>
        <dbReference type="EMBL" id="QDD13893.1"/>
    </source>
</evidence>
<feature type="chain" id="PRO_5041989901" evidence="1">
    <location>
        <begin position="24"/>
        <end position="114"/>
    </location>
</feature>
<dbReference type="EMBL" id="CP040986">
    <property type="protein sequence ID" value="QDD13893.1"/>
    <property type="molecule type" value="Genomic_DNA"/>
</dbReference>
<reference evidence="2 3" key="1">
    <citation type="journal article" date="2019" name="ISME J.">
        <title>Evolution in action: habitat transition from sediment to the pelagial leads to genome streamlining in Methylophilaceae.</title>
        <authorList>
            <person name="Salcher M."/>
            <person name="Schaefle D."/>
            <person name="Kaspar M."/>
            <person name="Neuenschwander S.M."/>
            <person name="Ghai R."/>
        </authorList>
    </citation>
    <scope>NUCLEOTIDE SEQUENCE [LARGE SCALE GENOMIC DNA]</scope>
    <source>
        <strain evidence="2 3">MMS-RI-1</strain>
    </source>
</reference>
<protein>
    <submittedName>
        <fullName evidence="2">DUF2782 domain-containing protein</fullName>
    </submittedName>
</protein>
<sequence length="114" mass="12871">MMIQNTIKAFLLATALISLNAIAEKKLEPLEEVKPPPKNFESDIVEEPQITITKKGEDTVEEYRINGELYMMKVTPPAGGPAYYLLKEDQNGGWAKYDGPSQPVTVPKWVIFRF</sequence>
<dbReference type="KEGG" id="mrk:FIT61_05570"/>
<dbReference type="InterPro" id="IPR021357">
    <property type="entry name" value="DUF2782"/>
</dbReference>
<proteinExistence type="predicted"/>
<dbReference type="RefSeq" id="WP_139873799.1">
    <property type="nucleotide sequence ID" value="NZ_CP040985.1"/>
</dbReference>
<evidence type="ECO:0000256" key="1">
    <source>
        <dbReference type="SAM" id="SignalP"/>
    </source>
</evidence>
<keyword evidence="3" id="KW-1185">Reference proteome</keyword>
<organism evidence="2 3">
    <name type="scientific">Candidatus Methylopumilus rimovensis</name>
    <dbReference type="NCBI Taxonomy" id="2588535"/>
    <lineage>
        <taxon>Bacteria</taxon>
        <taxon>Pseudomonadati</taxon>
        <taxon>Pseudomonadota</taxon>
        <taxon>Betaproteobacteria</taxon>
        <taxon>Nitrosomonadales</taxon>
        <taxon>Methylophilaceae</taxon>
        <taxon>Candidatus Methylopumilus</taxon>
    </lineage>
</organism>
<accession>A0AAE6FTQ4</accession>